<dbReference type="AlphaFoldDB" id="A0AAE3W433"/>
<dbReference type="Proteomes" id="UP001240236">
    <property type="component" value="Unassembled WGS sequence"/>
</dbReference>
<feature type="transmembrane region" description="Helical" evidence="5">
    <location>
        <begin position="170"/>
        <end position="195"/>
    </location>
</feature>
<feature type="transmembrane region" description="Helical" evidence="5">
    <location>
        <begin position="270"/>
        <end position="293"/>
    </location>
</feature>
<evidence type="ECO:0000313" key="7">
    <source>
        <dbReference type="EMBL" id="MDQ0369201.1"/>
    </source>
</evidence>
<evidence type="ECO:0000256" key="2">
    <source>
        <dbReference type="ARBA" id="ARBA00022692"/>
    </source>
</evidence>
<dbReference type="InterPro" id="IPR036259">
    <property type="entry name" value="MFS_trans_sf"/>
</dbReference>
<protein>
    <submittedName>
        <fullName evidence="7">MFS family permease</fullName>
    </submittedName>
</protein>
<dbReference type="InterPro" id="IPR005829">
    <property type="entry name" value="Sugar_transporter_CS"/>
</dbReference>
<dbReference type="GO" id="GO:0022857">
    <property type="term" value="F:transmembrane transporter activity"/>
    <property type="evidence" value="ECO:0007669"/>
    <property type="project" value="InterPro"/>
</dbReference>
<dbReference type="InterPro" id="IPR020846">
    <property type="entry name" value="MFS_dom"/>
</dbReference>
<keyword evidence="3 5" id="KW-1133">Transmembrane helix</keyword>
<dbReference type="PROSITE" id="PS50850">
    <property type="entry name" value="MFS"/>
    <property type="match status" value="1"/>
</dbReference>
<dbReference type="SUPFAM" id="SSF103473">
    <property type="entry name" value="MFS general substrate transporter"/>
    <property type="match status" value="1"/>
</dbReference>
<evidence type="ECO:0000256" key="3">
    <source>
        <dbReference type="ARBA" id="ARBA00022989"/>
    </source>
</evidence>
<evidence type="ECO:0000256" key="1">
    <source>
        <dbReference type="ARBA" id="ARBA00004651"/>
    </source>
</evidence>
<feature type="transmembrane region" description="Helical" evidence="5">
    <location>
        <begin position="140"/>
        <end position="158"/>
    </location>
</feature>
<feature type="transmembrane region" description="Helical" evidence="5">
    <location>
        <begin position="300"/>
        <end position="320"/>
    </location>
</feature>
<reference evidence="7 8" key="1">
    <citation type="submission" date="2023-07" db="EMBL/GenBank/DDBJ databases">
        <title>Sequencing the genomes of 1000 actinobacteria strains.</title>
        <authorList>
            <person name="Klenk H.-P."/>
        </authorList>
    </citation>
    <scope>NUCLEOTIDE SEQUENCE [LARGE SCALE GENOMIC DNA]</scope>
    <source>
        <strain evidence="7 8">DSM 44709</strain>
    </source>
</reference>
<dbReference type="RefSeq" id="WP_307244265.1">
    <property type="nucleotide sequence ID" value="NZ_JAUSUZ010000001.1"/>
</dbReference>
<evidence type="ECO:0000256" key="5">
    <source>
        <dbReference type="SAM" id="Phobius"/>
    </source>
</evidence>
<comment type="subcellular location">
    <subcellularLocation>
        <location evidence="1">Cell membrane</location>
        <topology evidence="1">Multi-pass membrane protein</topology>
    </subcellularLocation>
</comment>
<dbReference type="GO" id="GO:0005886">
    <property type="term" value="C:plasma membrane"/>
    <property type="evidence" value="ECO:0007669"/>
    <property type="project" value="UniProtKB-SubCell"/>
</dbReference>
<evidence type="ECO:0000313" key="8">
    <source>
        <dbReference type="Proteomes" id="UP001240236"/>
    </source>
</evidence>
<name>A0AAE3W433_9ACTN</name>
<feature type="transmembrane region" description="Helical" evidence="5">
    <location>
        <begin position="385"/>
        <end position="407"/>
    </location>
</feature>
<keyword evidence="8" id="KW-1185">Reference proteome</keyword>
<sequence>MNVTASAGRVQRRTLALLVATQIIGGIGVAIGITVGALLSARMAGVGLSGLPGSGAVIGGALLAVPVTRIVQARGRRPGMALAYLVGALGAVLVVLAVVAGSVPLLFLGMFLFGGGTAANLQARYVAVDLAAPARRGRDLSLVVWSATIGSVAAPNLADLADRAVTGLHLPALSGAFVVSAVAFTLASLVLFGLLRPDPLLLARTLDGSSAPDFRRPAGVRAGARVVARLPEARLAIAAVATGHLVMVAVMSMTPVHLGEGHADADLLRVVGIVLSVHIAGMYGLSPVTGWLADRYGRRPVIIGGLVLLITACAVAGTAGHDTPRLTLGLALLGLGWSGTMVGGSTLLSESVPAAGRPAVQGLSDLVMGVAGAGAGALSGAVVALAGYGTLTVLAAMAALPVLALALRSKGAVSVKET</sequence>
<dbReference type="PANTHER" id="PTHR23534">
    <property type="entry name" value="MFS PERMEASE"/>
    <property type="match status" value="1"/>
</dbReference>
<feature type="transmembrane region" description="Helical" evidence="5">
    <location>
        <begin position="105"/>
        <end position="128"/>
    </location>
</feature>
<dbReference type="PROSITE" id="PS00216">
    <property type="entry name" value="SUGAR_TRANSPORT_1"/>
    <property type="match status" value="1"/>
</dbReference>
<organism evidence="7 8">
    <name type="scientific">Catenuloplanes indicus</name>
    <dbReference type="NCBI Taxonomy" id="137267"/>
    <lineage>
        <taxon>Bacteria</taxon>
        <taxon>Bacillati</taxon>
        <taxon>Actinomycetota</taxon>
        <taxon>Actinomycetes</taxon>
        <taxon>Micromonosporales</taxon>
        <taxon>Micromonosporaceae</taxon>
        <taxon>Catenuloplanes</taxon>
    </lineage>
</organism>
<gene>
    <name evidence="7" type="ORF">J2S42_005870</name>
</gene>
<feature type="domain" description="Major facilitator superfamily (MFS) profile" evidence="6">
    <location>
        <begin position="236"/>
        <end position="418"/>
    </location>
</feature>
<feature type="transmembrane region" description="Helical" evidence="5">
    <location>
        <begin position="15"/>
        <end position="39"/>
    </location>
</feature>
<keyword evidence="2 5" id="KW-0812">Transmembrane</keyword>
<evidence type="ECO:0000259" key="6">
    <source>
        <dbReference type="PROSITE" id="PS50850"/>
    </source>
</evidence>
<dbReference type="EMBL" id="JAUSUZ010000001">
    <property type="protein sequence ID" value="MDQ0369201.1"/>
    <property type="molecule type" value="Genomic_DNA"/>
</dbReference>
<feature type="transmembrane region" description="Helical" evidence="5">
    <location>
        <begin position="45"/>
        <end position="67"/>
    </location>
</feature>
<feature type="transmembrane region" description="Helical" evidence="5">
    <location>
        <begin position="79"/>
        <end position="99"/>
    </location>
</feature>
<dbReference type="Pfam" id="PF07690">
    <property type="entry name" value="MFS_1"/>
    <property type="match status" value="2"/>
</dbReference>
<proteinExistence type="predicted"/>
<accession>A0AAE3W433</accession>
<dbReference type="Gene3D" id="1.20.1250.20">
    <property type="entry name" value="MFS general substrate transporter like domains"/>
    <property type="match status" value="2"/>
</dbReference>
<keyword evidence="4 5" id="KW-0472">Membrane</keyword>
<feature type="transmembrane region" description="Helical" evidence="5">
    <location>
        <begin position="235"/>
        <end position="258"/>
    </location>
</feature>
<dbReference type="PANTHER" id="PTHR23534:SF1">
    <property type="entry name" value="MAJOR FACILITATOR SUPERFAMILY PROTEIN"/>
    <property type="match status" value="1"/>
</dbReference>
<comment type="caution">
    <text evidence="7">The sequence shown here is derived from an EMBL/GenBank/DDBJ whole genome shotgun (WGS) entry which is preliminary data.</text>
</comment>
<evidence type="ECO:0000256" key="4">
    <source>
        <dbReference type="ARBA" id="ARBA00023136"/>
    </source>
</evidence>
<dbReference type="InterPro" id="IPR011701">
    <property type="entry name" value="MFS"/>
</dbReference>